<dbReference type="AlphaFoldDB" id="A0AAW2WW77"/>
<dbReference type="EMBL" id="JACGWN010000006">
    <property type="protein sequence ID" value="KAL0445683.1"/>
    <property type="molecule type" value="Genomic_DNA"/>
</dbReference>
<dbReference type="InterPro" id="IPR004242">
    <property type="entry name" value="Transposase_21"/>
</dbReference>
<reference evidence="1" key="2">
    <citation type="journal article" date="2024" name="Plant">
        <title>Genomic evolution and insights into agronomic trait innovations of Sesamum species.</title>
        <authorList>
            <person name="Miao H."/>
            <person name="Wang L."/>
            <person name="Qu L."/>
            <person name="Liu H."/>
            <person name="Sun Y."/>
            <person name="Le M."/>
            <person name="Wang Q."/>
            <person name="Wei S."/>
            <person name="Zheng Y."/>
            <person name="Lin W."/>
            <person name="Duan Y."/>
            <person name="Cao H."/>
            <person name="Xiong S."/>
            <person name="Wang X."/>
            <person name="Wei L."/>
            <person name="Li C."/>
            <person name="Ma Q."/>
            <person name="Ju M."/>
            <person name="Zhao R."/>
            <person name="Li G."/>
            <person name="Mu C."/>
            <person name="Tian Q."/>
            <person name="Mei H."/>
            <person name="Zhang T."/>
            <person name="Gao T."/>
            <person name="Zhang H."/>
        </authorList>
    </citation>
    <scope>NUCLEOTIDE SEQUENCE</scope>
    <source>
        <strain evidence="1">KEN1</strain>
    </source>
</reference>
<dbReference type="Pfam" id="PF02992">
    <property type="entry name" value="Transposase_21"/>
    <property type="match status" value="1"/>
</dbReference>
<accession>A0AAW2WW77</accession>
<comment type="caution">
    <text evidence="1">The sequence shown here is derived from an EMBL/GenBank/DDBJ whole genome shotgun (WGS) entry which is preliminary data.</text>
</comment>
<sequence length="140" mass="16366">MTDKTVNVILELMKDVLSKDNLFPPSLYWARKLLSVCNEPRRKYNDGKEKQIPVKSMWYFPLKPRLQRLFISSKTASDMRWHAEKRIDVEGSLSHPADSIAWKDFDKQYPDFARDLRNIKLSLATDGFNPFGNMSTSYSM</sequence>
<reference evidence="1" key="1">
    <citation type="submission" date="2020-06" db="EMBL/GenBank/DDBJ databases">
        <authorList>
            <person name="Li T."/>
            <person name="Hu X."/>
            <person name="Zhang T."/>
            <person name="Song X."/>
            <person name="Zhang H."/>
            <person name="Dai N."/>
            <person name="Sheng W."/>
            <person name="Hou X."/>
            <person name="Wei L."/>
        </authorList>
    </citation>
    <scope>NUCLEOTIDE SEQUENCE</scope>
    <source>
        <strain evidence="1">KEN1</strain>
        <tissue evidence="1">Leaf</tissue>
    </source>
</reference>
<protein>
    <submittedName>
        <fullName evidence="1">Uncharacterized protein</fullName>
    </submittedName>
</protein>
<dbReference type="PANTHER" id="PTHR10775:SF185">
    <property type="entry name" value="OS08G0208400 PROTEIN"/>
    <property type="match status" value="1"/>
</dbReference>
<organism evidence="1">
    <name type="scientific">Sesamum latifolium</name>
    <dbReference type="NCBI Taxonomy" id="2727402"/>
    <lineage>
        <taxon>Eukaryota</taxon>
        <taxon>Viridiplantae</taxon>
        <taxon>Streptophyta</taxon>
        <taxon>Embryophyta</taxon>
        <taxon>Tracheophyta</taxon>
        <taxon>Spermatophyta</taxon>
        <taxon>Magnoliopsida</taxon>
        <taxon>eudicotyledons</taxon>
        <taxon>Gunneridae</taxon>
        <taxon>Pentapetalae</taxon>
        <taxon>asterids</taxon>
        <taxon>lamiids</taxon>
        <taxon>Lamiales</taxon>
        <taxon>Pedaliaceae</taxon>
        <taxon>Sesamum</taxon>
    </lineage>
</organism>
<dbReference type="PANTHER" id="PTHR10775">
    <property type="entry name" value="OS08G0208400 PROTEIN"/>
    <property type="match status" value="1"/>
</dbReference>
<proteinExistence type="predicted"/>
<gene>
    <name evidence="1" type="ORF">Slati_1696200</name>
</gene>
<name>A0AAW2WW77_9LAMI</name>
<evidence type="ECO:0000313" key="1">
    <source>
        <dbReference type="EMBL" id="KAL0445683.1"/>
    </source>
</evidence>